<protein>
    <submittedName>
        <fullName evidence="1">Uncharacterized protein</fullName>
    </submittedName>
</protein>
<comment type="caution">
    <text evidence="1">The sequence shown here is derived from an EMBL/GenBank/DDBJ whole genome shotgun (WGS) entry which is preliminary data.</text>
</comment>
<dbReference type="OrthoDB" id="3388334at2"/>
<accession>A0A4Y8X3W8</accession>
<dbReference type="EMBL" id="JACHMC010000001">
    <property type="protein sequence ID" value="MBB4882724.1"/>
    <property type="molecule type" value="Genomic_DNA"/>
</dbReference>
<sequence>MTALILLGLGVHDLAAVTPGPAARRPWLRLAAAVAAILLGVLVLSPSAGPGPGPLAAATTALGVAGVWHALAAARRPVWRTGVVGVVVLLAVAEHTGAAVVPPAPVGLVLLAAGLVLVETANVVTRDVLALAGRPSGEADPPADRERDAAGLRGGRFIGPMERLLMTVLGLLAAWQVVAAIMAAKGIVRFPEIAQDARAQDPKGGPAGASAEEFLIGSLASWTLAAGAGVLVHLALGLA</sequence>
<dbReference type="AlphaFoldDB" id="A0A4Y8X3W8"/>
<evidence type="ECO:0000313" key="1">
    <source>
        <dbReference type="EMBL" id="MBB4882724.1"/>
    </source>
</evidence>
<evidence type="ECO:0000313" key="2">
    <source>
        <dbReference type="Proteomes" id="UP000560081"/>
    </source>
</evidence>
<gene>
    <name evidence="1" type="ORF">BJ976_001075</name>
</gene>
<dbReference type="RefSeq" id="WP_135027622.1">
    <property type="nucleotide sequence ID" value="NZ_BMLA01000001.1"/>
</dbReference>
<keyword evidence="2" id="KW-1185">Reference proteome</keyword>
<organism evidence="1 2">
    <name type="scientific">Micrococcus flavus</name>
    <dbReference type="NCBI Taxonomy" id="384602"/>
    <lineage>
        <taxon>Bacteria</taxon>
        <taxon>Bacillati</taxon>
        <taxon>Actinomycetota</taxon>
        <taxon>Actinomycetes</taxon>
        <taxon>Micrococcales</taxon>
        <taxon>Micrococcaceae</taxon>
        <taxon>Micrococcus</taxon>
    </lineage>
</organism>
<name>A0A4Y8X3W8_9MICC</name>
<proteinExistence type="predicted"/>
<reference evidence="1 2" key="1">
    <citation type="submission" date="2020-08" db="EMBL/GenBank/DDBJ databases">
        <title>Sequencing the genomes of 1000 actinobacteria strains.</title>
        <authorList>
            <person name="Klenk H.-P."/>
        </authorList>
    </citation>
    <scope>NUCLEOTIDE SEQUENCE [LARGE SCALE GENOMIC DNA]</scope>
    <source>
        <strain evidence="1 2">DSM 19079</strain>
    </source>
</reference>
<dbReference type="Proteomes" id="UP000560081">
    <property type="component" value="Unassembled WGS sequence"/>
</dbReference>